<proteinExistence type="predicted"/>
<evidence type="ECO:0000256" key="2">
    <source>
        <dbReference type="ARBA" id="ARBA00022801"/>
    </source>
</evidence>
<dbReference type="KEGG" id="pacr:FXN63_00835"/>
<dbReference type="Gene3D" id="3.90.79.10">
    <property type="entry name" value="Nucleoside Triphosphate Pyrophosphohydrolase"/>
    <property type="match status" value="1"/>
</dbReference>
<accession>A0A5C0ASF5</accession>
<reference evidence="4 5" key="1">
    <citation type="submission" date="2019-08" db="EMBL/GenBank/DDBJ databases">
        <title>Amphibian skin-associated Pigmentiphaga: genome sequence and occurrence across geography and hosts.</title>
        <authorList>
            <person name="Bletz M.C."/>
            <person name="Bunk B."/>
            <person name="Sproeer C."/>
            <person name="Biwer P."/>
            <person name="Reiter S."/>
            <person name="Rabemananjara F.C.E."/>
            <person name="Schulz S."/>
            <person name="Overmann J."/>
            <person name="Vences M."/>
        </authorList>
    </citation>
    <scope>NUCLEOTIDE SEQUENCE [LARGE SCALE GENOMIC DNA]</scope>
    <source>
        <strain evidence="4 5">Mada1488</strain>
    </source>
</reference>
<protein>
    <submittedName>
        <fullName evidence="4">DUF4743 domain-containing protein</fullName>
    </submittedName>
</protein>
<dbReference type="EMBL" id="CP043046">
    <property type="protein sequence ID" value="QEI04534.1"/>
    <property type="molecule type" value="Genomic_DNA"/>
</dbReference>
<dbReference type="OrthoDB" id="5621792at2"/>
<gene>
    <name evidence="4" type="ORF">FXN63_00835</name>
</gene>
<dbReference type="InterPro" id="IPR020084">
    <property type="entry name" value="NUDIX_hydrolase_CS"/>
</dbReference>
<evidence type="ECO:0000313" key="5">
    <source>
        <dbReference type="Proteomes" id="UP000325161"/>
    </source>
</evidence>
<dbReference type="PROSITE" id="PS00893">
    <property type="entry name" value="NUDIX_BOX"/>
    <property type="match status" value="1"/>
</dbReference>
<organism evidence="4 5">
    <name type="scientific">Pigmentiphaga aceris</name>
    <dbReference type="NCBI Taxonomy" id="1940612"/>
    <lineage>
        <taxon>Bacteria</taxon>
        <taxon>Pseudomonadati</taxon>
        <taxon>Pseudomonadota</taxon>
        <taxon>Betaproteobacteria</taxon>
        <taxon>Burkholderiales</taxon>
        <taxon>Alcaligenaceae</taxon>
        <taxon>Pigmentiphaga</taxon>
    </lineage>
</organism>
<dbReference type="AlphaFoldDB" id="A0A5C0ASF5"/>
<dbReference type="InterPro" id="IPR000086">
    <property type="entry name" value="NUDIX_hydrolase_dom"/>
</dbReference>
<dbReference type="Proteomes" id="UP000325161">
    <property type="component" value="Chromosome"/>
</dbReference>
<dbReference type="PROSITE" id="PS51462">
    <property type="entry name" value="NUDIX"/>
    <property type="match status" value="1"/>
</dbReference>
<sequence length="298" mass="32220">MRFVTGRWYRLRVPAGRWGTMHAMQKHLNALFSALVARATIDPPASSQPFFLDGRQCGWVSADVPALLRAGPARLVAHGTGWALATDTTTDAGLAYLATSLREQGRLRGWRGELLDVPDLSGAVLSVIERAAVRPLGIATRAVHLNAWTPTGELWIAQRALDKSTDPGMWDTLVGGLVSATESDALALERESWEEAGLPAACLKDAVSMGEYCVRRILPEGYQVEWVGVTDVVVPSDVTPCNQDGEVAQIRTASTDEVIDMIGRDMFTLEAALAMGLSFVQRGWLAAEVMAPVVQRPA</sequence>
<evidence type="ECO:0000313" key="4">
    <source>
        <dbReference type="EMBL" id="QEI04534.1"/>
    </source>
</evidence>
<dbReference type="GO" id="GO:0016787">
    <property type="term" value="F:hydrolase activity"/>
    <property type="evidence" value="ECO:0007669"/>
    <property type="project" value="UniProtKB-KW"/>
</dbReference>
<dbReference type="Pfam" id="PF00293">
    <property type="entry name" value="NUDIX"/>
    <property type="match status" value="1"/>
</dbReference>
<evidence type="ECO:0000256" key="1">
    <source>
        <dbReference type="ARBA" id="ARBA00001946"/>
    </source>
</evidence>
<name>A0A5C0ASF5_9BURK</name>
<feature type="domain" description="Nudix hydrolase" evidence="3">
    <location>
        <begin position="135"/>
        <end position="277"/>
    </location>
</feature>
<keyword evidence="2" id="KW-0378">Hydrolase</keyword>
<comment type="cofactor">
    <cofactor evidence="1">
        <name>Mg(2+)</name>
        <dbReference type="ChEBI" id="CHEBI:18420"/>
    </cofactor>
</comment>
<evidence type="ECO:0000259" key="3">
    <source>
        <dbReference type="PROSITE" id="PS51462"/>
    </source>
</evidence>
<dbReference type="SUPFAM" id="SSF55811">
    <property type="entry name" value="Nudix"/>
    <property type="match status" value="1"/>
</dbReference>
<dbReference type="InterPro" id="IPR015797">
    <property type="entry name" value="NUDIX_hydrolase-like_dom_sf"/>
</dbReference>
<dbReference type="CDD" id="cd03676">
    <property type="entry name" value="NUDIX_Tnr3_like"/>
    <property type="match status" value="1"/>
</dbReference>
<keyword evidence="5" id="KW-1185">Reference proteome</keyword>